<organism evidence="2 3">
    <name type="scientific">Botrimarina hoheduenensis</name>
    <dbReference type="NCBI Taxonomy" id="2528000"/>
    <lineage>
        <taxon>Bacteria</taxon>
        <taxon>Pseudomonadati</taxon>
        <taxon>Planctomycetota</taxon>
        <taxon>Planctomycetia</taxon>
        <taxon>Pirellulales</taxon>
        <taxon>Lacipirellulaceae</taxon>
        <taxon>Botrimarina</taxon>
    </lineage>
</organism>
<dbReference type="GO" id="GO:0004622">
    <property type="term" value="F:phosphatidylcholine lysophospholipase activity"/>
    <property type="evidence" value="ECO:0007669"/>
    <property type="project" value="TreeGrafter"/>
</dbReference>
<proteinExistence type="predicted"/>
<dbReference type="InterPro" id="IPR013830">
    <property type="entry name" value="SGNH_hydro"/>
</dbReference>
<dbReference type="EMBL" id="SJPH01000004">
    <property type="protein sequence ID" value="TWT43226.1"/>
    <property type="molecule type" value="Genomic_DNA"/>
</dbReference>
<dbReference type="EC" id="3.1.1.72" evidence="2"/>
<reference evidence="2 3" key="1">
    <citation type="submission" date="2019-02" db="EMBL/GenBank/DDBJ databases">
        <title>Deep-cultivation of Planctomycetes and their phenomic and genomic characterization uncovers novel biology.</title>
        <authorList>
            <person name="Wiegand S."/>
            <person name="Jogler M."/>
            <person name="Boedeker C."/>
            <person name="Pinto D."/>
            <person name="Vollmers J."/>
            <person name="Rivas-Marin E."/>
            <person name="Kohn T."/>
            <person name="Peeters S.H."/>
            <person name="Heuer A."/>
            <person name="Rast P."/>
            <person name="Oberbeckmann S."/>
            <person name="Bunk B."/>
            <person name="Jeske O."/>
            <person name="Meyerdierks A."/>
            <person name="Storesund J.E."/>
            <person name="Kallscheuer N."/>
            <person name="Luecker S."/>
            <person name="Lage O.M."/>
            <person name="Pohl T."/>
            <person name="Merkel B.J."/>
            <person name="Hornburger P."/>
            <person name="Mueller R.-W."/>
            <person name="Bruemmer F."/>
            <person name="Labrenz M."/>
            <person name="Spormann A.M."/>
            <person name="Op Den Camp H."/>
            <person name="Overmann J."/>
            <person name="Amann R."/>
            <person name="Jetten M.S.M."/>
            <person name="Mascher T."/>
            <person name="Medema M.H."/>
            <person name="Devos D.P."/>
            <person name="Kaster A.-K."/>
            <person name="Ovreas L."/>
            <person name="Rohde M."/>
            <person name="Galperin M.Y."/>
            <person name="Jogler C."/>
        </authorList>
    </citation>
    <scope>NUCLEOTIDE SEQUENCE [LARGE SCALE GENOMIC DNA]</scope>
    <source>
        <strain evidence="2 3">Pla111</strain>
    </source>
</reference>
<comment type="caution">
    <text evidence="2">The sequence shown here is derived from an EMBL/GenBank/DDBJ whole genome shotgun (WGS) entry which is preliminary data.</text>
</comment>
<dbReference type="InterPro" id="IPR036514">
    <property type="entry name" value="SGNH_hydro_sf"/>
</dbReference>
<keyword evidence="3" id="KW-1185">Reference proteome</keyword>
<evidence type="ECO:0000313" key="2">
    <source>
        <dbReference type="EMBL" id="TWT43226.1"/>
    </source>
</evidence>
<dbReference type="RefSeq" id="WP_146574180.1">
    <property type="nucleotide sequence ID" value="NZ_SJPH01000004.1"/>
</dbReference>
<evidence type="ECO:0000313" key="3">
    <source>
        <dbReference type="Proteomes" id="UP000318995"/>
    </source>
</evidence>
<keyword evidence="2" id="KW-0378">Hydrolase</keyword>
<name>A0A5C5VX39_9BACT</name>
<dbReference type="AlphaFoldDB" id="A0A5C5VX39"/>
<dbReference type="PANTHER" id="PTHR30383:SF5">
    <property type="entry name" value="SGNH HYDROLASE-TYPE ESTERASE DOMAIN-CONTAINING PROTEIN"/>
    <property type="match status" value="1"/>
</dbReference>
<gene>
    <name evidence="2" type="primary">axeA1_2</name>
    <name evidence="2" type="ORF">Pla111_21760</name>
</gene>
<dbReference type="OrthoDB" id="8727830at2"/>
<accession>A0A5C5VX39</accession>
<sequence>MDFEQEPLRIACVGASVTFGRGLPNRRTNCYPAVLQRRLDALGYRASVRNFGYSGATASRTGNEPYWRTPSFTAASRFRPQITLIMLGTNDAQFANAAARGALGADLADLVRHFRQVTEPPGEVLLAQPPPVFPPVAEIDFTALVEEVRPAITAAAEQTRTQLVDFVTPLADRSEAFPDGLHPTAAVAEQMAEVALAAIRPLIEARRSGEDATLS</sequence>
<dbReference type="Gene3D" id="3.40.50.1110">
    <property type="entry name" value="SGNH hydrolase"/>
    <property type="match status" value="1"/>
</dbReference>
<dbReference type="GO" id="GO:0046555">
    <property type="term" value="F:acetylxylan esterase activity"/>
    <property type="evidence" value="ECO:0007669"/>
    <property type="project" value="UniProtKB-EC"/>
</dbReference>
<evidence type="ECO:0000259" key="1">
    <source>
        <dbReference type="Pfam" id="PF13472"/>
    </source>
</evidence>
<dbReference type="Pfam" id="PF13472">
    <property type="entry name" value="Lipase_GDSL_2"/>
    <property type="match status" value="1"/>
</dbReference>
<dbReference type="InterPro" id="IPR051532">
    <property type="entry name" value="Ester_Hydrolysis_Enzymes"/>
</dbReference>
<protein>
    <submittedName>
        <fullName evidence="2">Acetylxylan esterase</fullName>
        <ecNumber evidence="2">3.1.1.72</ecNumber>
    </submittedName>
</protein>
<dbReference type="PANTHER" id="PTHR30383">
    <property type="entry name" value="THIOESTERASE 1/PROTEASE 1/LYSOPHOSPHOLIPASE L1"/>
    <property type="match status" value="1"/>
</dbReference>
<dbReference type="Proteomes" id="UP000318995">
    <property type="component" value="Unassembled WGS sequence"/>
</dbReference>
<feature type="domain" description="SGNH hydrolase-type esterase" evidence="1">
    <location>
        <begin position="12"/>
        <end position="186"/>
    </location>
</feature>
<dbReference type="SUPFAM" id="SSF52266">
    <property type="entry name" value="SGNH hydrolase"/>
    <property type="match status" value="1"/>
</dbReference>